<dbReference type="InterPro" id="IPR007345">
    <property type="entry name" value="Polysacch_pyruvyl_Trfase"/>
</dbReference>
<name>A0A4T3F475_9SPHN</name>
<dbReference type="Pfam" id="PF04230">
    <property type="entry name" value="PS_pyruv_trans"/>
    <property type="match status" value="1"/>
</dbReference>
<organism evidence="2 3">
    <name type="scientific">Alteraurantiacibacter aquimixticola</name>
    <dbReference type="NCBI Taxonomy" id="2489173"/>
    <lineage>
        <taxon>Bacteria</taxon>
        <taxon>Pseudomonadati</taxon>
        <taxon>Pseudomonadota</taxon>
        <taxon>Alphaproteobacteria</taxon>
        <taxon>Sphingomonadales</taxon>
        <taxon>Erythrobacteraceae</taxon>
        <taxon>Alteraurantiacibacter</taxon>
    </lineage>
</organism>
<dbReference type="OrthoDB" id="5242601at2"/>
<keyword evidence="3" id="KW-1185">Reference proteome</keyword>
<evidence type="ECO:0000313" key="3">
    <source>
        <dbReference type="Proteomes" id="UP000309389"/>
    </source>
</evidence>
<accession>A0A4T3F475</accession>
<comment type="caution">
    <text evidence="2">The sequence shown here is derived from an EMBL/GenBank/DDBJ whole genome shotgun (WGS) entry which is preliminary data.</text>
</comment>
<gene>
    <name evidence="2" type="ORF">E5222_01850</name>
</gene>
<dbReference type="Proteomes" id="UP000309389">
    <property type="component" value="Unassembled WGS sequence"/>
</dbReference>
<reference evidence="2 3" key="1">
    <citation type="submission" date="2019-04" db="EMBL/GenBank/DDBJ databases">
        <title>Altererythrobacter aquimixticola sp. nov., isolated from sediment of junction between the ocean and a freshwater spring.</title>
        <authorList>
            <person name="Yoon J.-H."/>
        </authorList>
    </citation>
    <scope>NUCLEOTIDE SEQUENCE [LARGE SCALE GENOMIC DNA]</scope>
    <source>
        <strain evidence="2 3">SSKS-13</strain>
    </source>
</reference>
<proteinExistence type="predicted"/>
<sequence>MPSTQPSMVEDPVAELVGRQQALLRDHLARFVGPGSDYALLDFPDYANVGDSAIWLGAISVLTGLTGRQPFLASRADGFRAEALERLPDGGVIFINGGGNFGDIWQGPQMFRESILSRFRDRTIVQLPQSIHYGDEAAADRTAKVIADTSDFHLFVRDHKSMQFAETRLNCAATLAPDCAMGMGPLDRRGPVEIDLLWLLRSDVERDPRNREAPGEGAIVEDWLEEPPMPRGSLRRAAVWDMLKSGSLSLELTRTLLLNRIAAHRLERGLRQLSRARHVVTDRLHSHILCAMMGIPHVVLDNSYGKVSGYRNCWHGDLDIAVLAGSAAEIPQALKALDALGEPT</sequence>
<evidence type="ECO:0000313" key="2">
    <source>
        <dbReference type="EMBL" id="TIX51239.1"/>
    </source>
</evidence>
<dbReference type="EMBL" id="SSHH01000001">
    <property type="protein sequence ID" value="TIX51239.1"/>
    <property type="molecule type" value="Genomic_DNA"/>
</dbReference>
<dbReference type="RefSeq" id="WP_136691957.1">
    <property type="nucleotide sequence ID" value="NZ_SSHH01000001.1"/>
</dbReference>
<feature type="domain" description="Polysaccharide pyruvyl transferase" evidence="1">
    <location>
        <begin position="48"/>
        <end position="304"/>
    </location>
</feature>
<dbReference type="AlphaFoldDB" id="A0A4T3F475"/>
<evidence type="ECO:0000259" key="1">
    <source>
        <dbReference type="Pfam" id="PF04230"/>
    </source>
</evidence>
<protein>
    <submittedName>
        <fullName evidence="2">Exopolysaccharide biosynthesis protein</fullName>
    </submittedName>
</protein>